<dbReference type="InterPro" id="IPR052356">
    <property type="entry name" value="Thiol_S-MT"/>
</dbReference>
<name>A0ABN8LQ01_9CNID</name>
<dbReference type="SUPFAM" id="SSF53335">
    <property type="entry name" value="S-adenosyl-L-methionine-dependent methyltransferases"/>
    <property type="match status" value="1"/>
</dbReference>
<evidence type="ECO:0000259" key="2">
    <source>
        <dbReference type="Pfam" id="PF08241"/>
    </source>
</evidence>
<proteinExistence type="predicted"/>
<feature type="transmembrane region" description="Helical" evidence="1">
    <location>
        <begin position="6"/>
        <end position="31"/>
    </location>
</feature>
<dbReference type="InterPro" id="IPR029063">
    <property type="entry name" value="SAM-dependent_MTases_sf"/>
</dbReference>
<dbReference type="Gene3D" id="3.40.50.150">
    <property type="entry name" value="Vaccinia Virus protein VP39"/>
    <property type="match status" value="1"/>
</dbReference>
<keyword evidence="1" id="KW-1133">Transmembrane helix</keyword>
<dbReference type="Pfam" id="PF08241">
    <property type="entry name" value="Methyltransf_11"/>
    <property type="match status" value="1"/>
</dbReference>
<sequence>MESWSPIFILTVSIVVVVIGTTISRIIKLIISSSWYKRKYAERQQRWTELTALVFEPLKRKLFADLDENLKRLNGDVLEIGIGSGQNFHHYPTGTALIAVDPNPHVEKLLKENLRKAGDRIKLKRFVAVSAEDMSYKERIGVEDNSVAAVVCTKLFCSLTDDQAKKVVREVKRVLIPGGRFYFMEHVAGKPWTLQYVLQQLVSKSHFWPTTHNGCRCDRETLLWIEHGGFTKVWSEKSWPEWKLFAERASYDCFTRFKLFLINSMLIGFAEKGQCTEERKKEL</sequence>
<gene>
    <name evidence="3" type="ORF">PEVE_00039253</name>
</gene>
<protein>
    <recommendedName>
        <fullName evidence="2">Methyltransferase type 11 domain-containing protein</fullName>
    </recommendedName>
</protein>
<dbReference type="PANTHER" id="PTHR45036">
    <property type="entry name" value="METHYLTRANSFERASE LIKE 7B"/>
    <property type="match status" value="1"/>
</dbReference>
<reference evidence="3 4" key="1">
    <citation type="submission" date="2022-05" db="EMBL/GenBank/DDBJ databases">
        <authorList>
            <consortium name="Genoscope - CEA"/>
            <person name="William W."/>
        </authorList>
    </citation>
    <scope>NUCLEOTIDE SEQUENCE [LARGE SCALE GENOMIC DNA]</scope>
</reference>
<dbReference type="PANTHER" id="PTHR45036:SF1">
    <property type="entry name" value="METHYLTRANSFERASE LIKE 7A"/>
    <property type="match status" value="1"/>
</dbReference>
<dbReference type="Proteomes" id="UP001159427">
    <property type="component" value="Unassembled WGS sequence"/>
</dbReference>
<keyword evidence="1" id="KW-0472">Membrane</keyword>
<dbReference type="CDD" id="cd02440">
    <property type="entry name" value="AdoMet_MTases"/>
    <property type="match status" value="1"/>
</dbReference>
<dbReference type="InterPro" id="IPR013216">
    <property type="entry name" value="Methyltransf_11"/>
</dbReference>
<evidence type="ECO:0000313" key="4">
    <source>
        <dbReference type="Proteomes" id="UP001159427"/>
    </source>
</evidence>
<evidence type="ECO:0000256" key="1">
    <source>
        <dbReference type="SAM" id="Phobius"/>
    </source>
</evidence>
<feature type="domain" description="Methyltransferase type 11" evidence="2">
    <location>
        <begin position="78"/>
        <end position="183"/>
    </location>
</feature>
<accession>A0ABN8LQ01</accession>
<comment type="caution">
    <text evidence="3">The sequence shown here is derived from an EMBL/GenBank/DDBJ whole genome shotgun (WGS) entry which is preliminary data.</text>
</comment>
<keyword evidence="1" id="KW-0812">Transmembrane</keyword>
<dbReference type="EMBL" id="CALNXI010000069">
    <property type="protein sequence ID" value="CAH3017733.1"/>
    <property type="molecule type" value="Genomic_DNA"/>
</dbReference>
<keyword evidence="4" id="KW-1185">Reference proteome</keyword>
<evidence type="ECO:0000313" key="3">
    <source>
        <dbReference type="EMBL" id="CAH3017733.1"/>
    </source>
</evidence>
<organism evidence="3 4">
    <name type="scientific">Porites evermanni</name>
    <dbReference type="NCBI Taxonomy" id="104178"/>
    <lineage>
        <taxon>Eukaryota</taxon>
        <taxon>Metazoa</taxon>
        <taxon>Cnidaria</taxon>
        <taxon>Anthozoa</taxon>
        <taxon>Hexacorallia</taxon>
        <taxon>Scleractinia</taxon>
        <taxon>Fungiina</taxon>
        <taxon>Poritidae</taxon>
        <taxon>Porites</taxon>
    </lineage>
</organism>